<dbReference type="GO" id="GO:0005886">
    <property type="term" value="C:plasma membrane"/>
    <property type="evidence" value="ECO:0007669"/>
    <property type="project" value="UniProtKB-SubCell"/>
</dbReference>
<evidence type="ECO:0000256" key="1">
    <source>
        <dbReference type="ARBA" id="ARBA00002512"/>
    </source>
</evidence>
<feature type="compositionally biased region" description="Basic and acidic residues" evidence="12">
    <location>
        <begin position="877"/>
        <end position="906"/>
    </location>
</feature>
<evidence type="ECO:0000256" key="3">
    <source>
        <dbReference type="ARBA" id="ARBA00010780"/>
    </source>
</evidence>
<feature type="region of interest" description="Disordered" evidence="12">
    <location>
        <begin position="32"/>
        <end position="65"/>
    </location>
</feature>
<evidence type="ECO:0000256" key="11">
    <source>
        <dbReference type="RuleBase" id="RU366035"/>
    </source>
</evidence>
<evidence type="ECO:0000256" key="6">
    <source>
        <dbReference type="ARBA" id="ARBA00022692"/>
    </source>
</evidence>
<feature type="region of interest" description="Disordered" evidence="12">
    <location>
        <begin position="875"/>
        <end position="912"/>
    </location>
</feature>
<protein>
    <recommendedName>
        <fullName evidence="4 11">Plasma membrane fusion protein PRM1</fullName>
    </recommendedName>
</protein>
<evidence type="ECO:0000256" key="8">
    <source>
        <dbReference type="ARBA" id="ARBA00022989"/>
    </source>
</evidence>
<keyword evidence="9 11" id="KW-0472">Membrane</keyword>
<feature type="region of interest" description="Disordered" evidence="12">
    <location>
        <begin position="804"/>
        <end position="823"/>
    </location>
</feature>
<feature type="transmembrane region" description="Helical" evidence="11">
    <location>
        <begin position="710"/>
        <end position="733"/>
    </location>
</feature>
<dbReference type="InterPro" id="IPR026777">
    <property type="entry name" value="PRM1"/>
</dbReference>
<comment type="subcellular location">
    <subcellularLocation>
        <location evidence="2 11">Cell membrane</location>
        <topology evidence="2 11">Multi-pass membrane protein</topology>
    </subcellularLocation>
</comment>
<feature type="transmembrane region" description="Helical" evidence="11">
    <location>
        <begin position="390"/>
        <end position="409"/>
    </location>
</feature>
<accession>A0A0J9XCB7</accession>
<evidence type="ECO:0000256" key="10">
    <source>
        <dbReference type="ARBA" id="ARBA00023180"/>
    </source>
</evidence>
<keyword evidence="14" id="KW-1185">Reference proteome</keyword>
<evidence type="ECO:0000256" key="9">
    <source>
        <dbReference type="ARBA" id="ARBA00023136"/>
    </source>
</evidence>
<dbReference type="EMBL" id="CCBN010000009">
    <property type="protein sequence ID" value="CDO54863.1"/>
    <property type="molecule type" value="Genomic_DNA"/>
</dbReference>
<comment type="caution">
    <text evidence="13">The sequence shown here is derived from an EMBL/GenBank/DDBJ whole genome shotgun (WGS) entry which is preliminary data.</text>
</comment>
<evidence type="ECO:0000256" key="12">
    <source>
        <dbReference type="SAM" id="MobiDB-lite"/>
    </source>
</evidence>
<dbReference type="AlphaFoldDB" id="A0A0J9XCB7"/>
<evidence type="ECO:0000256" key="7">
    <source>
        <dbReference type="ARBA" id="ARBA00022971"/>
    </source>
</evidence>
<evidence type="ECO:0000256" key="2">
    <source>
        <dbReference type="ARBA" id="ARBA00004651"/>
    </source>
</evidence>
<comment type="similarity">
    <text evidence="3 11">Belongs to the PRM1 family.</text>
</comment>
<feature type="transmembrane region" description="Helical" evidence="11">
    <location>
        <begin position="502"/>
        <end position="523"/>
    </location>
</feature>
<feature type="transmembrane region" description="Helical" evidence="11">
    <location>
        <begin position="116"/>
        <end position="137"/>
    </location>
</feature>
<comment type="function">
    <text evidence="1 11">Involved in cell fusion during mating by stabilizing the plasma membrane fusion event.</text>
</comment>
<dbReference type="PANTHER" id="PTHR31030:SF1">
    <property type="entry name" value="PLASMA MEMBRANE FUSION PROTEIN PRM1"/>
    <property type="match status" value="1"/>
</dbReference>
<dbReference type="OrthoDB" id="5356111at2759"/>
<dbReference type="Proteomes" id="UP000242525">
    <property type="component" value="Unassembled WGS sequence"/>
</dbReference>
<keyword evidence="5 11" id="KW-1003">Cell membrane</keyword>
<feature type="transmembrane region" description="Helical" evidence="11">
    <location>
        <begin position="202"/>
        <end position="222"/>
    </location>
</feature>
<evidence type="ECO:0000313" key="13">
    <source>
        <dbReference type="EMBL" id="CDO54863.1"/>
    </source>
</evidence>
<proteinExistence type="inferred from homology"/>
<keyword evidence="10" id="KW-0325">Glycoprotein</keyword>
<keyword evidence="7 11" id="KW-0184">Conjugation</keyword>
<evidence type="ECO:0000313" key="14">
    <source>
        <dbReference type="Proteomes" id="UP000242525"/>
    </source>
</evidence>
<sequence length="948" mass="104430">MSSSALLGAGKRLTSHITGAVEKMLAHYTSPVANINPRNHTNKSYMSPSRPAPGTQQSHQPHQRTPRRLYLVEKIKGAANGLVDQAIARRNNLQQFPADSITPYIGIRARLSQVWINYYTIFIILVIIKLVLFRISLNSSLKTAEKYTMSSCRSSENIGSSAASVPHYMAIGANQLISRGLTQTRQGLIEMLFLSLTILEQLLLFVISMLVGTYVCLLTVAVNTAANSAINATESVINFVDKSLTKVVDGIETGVEALEKAINTVGSAFNSIASAFTENDSKAIVGNVSLSVSSLKNLSIPSSINDKLEELRSKIIDYDDVKNATSQVVSIPFNLIKTEINDTLMTKKIAFNVSAIHIPSQQKISFCSQGSGISDFYAQLQEGVDMLSKVFVILLAVTAIVVCIPIAYAEIKQWRWLKECATDAREIDQTRLESKRTAAAAVGARTFANPISNQQIDYIDVIQAASHKWVTRFQLLAARQFSELTKKTLAKWWVEYVLYPPALMVLMLGLGGILIVIAQFIIFNQVKDALPAFENGINQATVNTLGDVQEGIVLWANTTNVQIKNTQDEINEDLLGWVHSATGSVNDTLTVFSTTMNRELNRTFGKTPFYEGISGVVYCVIGSKIDAIQKGINWVHKNSQVSLPLVAGDYILPSALLDEYGVPNNQSAVATTSEAGSVQRLTESAVSLMISSMRNLIEVYEKSLYLELKIAVTLFSVWLFVALTGFLYCWYTYRRVHSGVPQPPRNFDSSKSAATHAKSKSYESDECWFSSDESDMKTPVASHTRTASASAALDSLRSMLTRPFASNTNNSRKKPTISVPQPVCVRDPPIPPPVYSHASPSAEWQRYRANDTSIEAFNPPSILLRADTGAASMVTRSEGRENNASEVLKDTDSDKYYESPDYKDELLPPTPHTPVQYRETAAHMPIVRTSPNRKSNYGLRGYTGDCRM</sequence>
<organism evidence="13 14">
    <name type="scientific">Geotrichum candidum</name>
    <name type="common">Oospora lactis</name>
    <name type="synonym">Dipodascus geotrichum</name>
    <dbReference type="NCBI Taxonomy" id="1173061"/>
    <lineage>
        <taxon>Eukaryota</taxon>
        <taxon>Fungi</taxon>
        <taxon>Dikarya</taxon>
        <taxon>Ascomycota</taxon>
        <taxon>Saccharomycotina</taxon>
        <taxon>Dipodascomycetes</taxon>
        <taxon>Dipodascales</taxon>
        <taxon>Dipodascaceae</taxon>
        <taxon>Geotrichum</taxon>
    </lineage>
</organism>
<dbReference type="STRING" id="1173061.A0A0J9XCB7"/>
<dbReference type="GO" id="GO:0043332">
    <property type="term" value="C:mating projection tip"/>
    <property type="evidence" value="ECO:0007669"/>
    <property type="project" value="UniProtKB-UniRule"/>
</dbReference>
<dbReference type="GO" id="GO:0032220">
    <property type="term" value="P:plasma membrane fusion involved in cytogamy"/>
    <property type="evidence" value="ECO:0007669"/>
    <property type="project" value="TreeGrafter"/>
</dbReference>
<keyword evidence="8 11" id="KW-1133">Transmembrane helix</keyword>
<dbReference type="PANTHER" id="PTHR31030">
    <property type="entry name" value="PLASMA MEMBRANE FUSION PROTEIN PRM1"/>
    <property type="match status" value="1"/>
</dbReference>
<reference evidence="13" key="1">
    <citation type="submission" date="2014-03" db="EMBL/GenBank/DDBJ databases">
        <authorList>
            <person name="Casaregola S."/>
        </authorList>
    </citation>
    <scope>NUCLEOTIDE SEQUENCE [LARGE SCALE GENOMIC DNA]</scope>
    <source>
        <strain evidence="13">CLIB 918</strain>
    </source>
</reference>
<keyword evidence="6 11" id="KW-0812">Transmembrane</keyword>
<evidence type="ECO:0000256" key="4">
    <source>
        <dbReference type="ARBA" id="ARBA00017621"/>
    </source>
</evidence>
<evidence type="ECO:0000256" key="5">
    <source>
        <dbReference type="ARBA" id="ARBA00022475"/>
    </source>
</evidence>
<feature type="compositionally biased region" description="Polar residues" evidence="12">
    <location>
        <begin position="32"/>
        <end position="47"/>
    </location>
</feature>
<gene>
    <name evidence="13" type="ORF">BN980_GECA09s00516g</name>
</gene>
<name>A0A0J9XCB7_GEOCN</name>